<gene>
    <name evidence="1" type="ORF">GCM10011425_03100</name>
</gene>
<reference evidence="1" key="2">
    <citation type="submission" date="2020-09" db="EMBL/GenBank/DDBJ databases">
        <authorList>
            <person name="Sun Q."/>
            <person name="Sedlacek I."/>
        </authorList>
    </citation>
    <scope>NUCLEOTIDE SEQUENCE</scope>
    <source>
        <strain evidence="1">CCM 8711</strain>
    </source>
</reference>
<proteinExistence type="predicted"/>
<accession>A0A917MZS7</accession>
<organism evidence="1 2">
    <name type="scientific">Mucilaginibacter galii</name>
    <dbReference type="NCBI Taxonomy" id="2005073"/>
    <lineage>
        <taxon>Bacteria</taxon>
        <taxon>Pseudomonadati</taxon>
        <taxon>Bacteroidota</taxon>
        <taxon>Sphingobacteriia</taxon>
        <taxon>Sphingobacteriales</taxon>
        <taxon>Sphingobacteriaceae</taxon>
        <taxon>Mucilaginibacter</taxon>
    </lineage>
</organism>
<protein>
    <submittedName>
        <fullName evidence="1">Uncharacterized protein</fullName>
    </submittedName>
</protein>
<dbReference type="RefSeq" id="WP_377170559.1">
    <property type="nucleotide sequence ID" value="NZ_CBCSDW010000001.1"/>
</dbReference>
<sequence>MSMYKKQLNTIILHRFPTPLGTVSCGFKADSAVVEVLGPYNQPNGYCTLTIMPNYKVESINFKLPAGDDYKEHNTASHGWLWRIEKLTDVVDPVELYCKISTQRKINYGAACGEALDAIEAYDDEWSLNIGTEDGEAMRNRGMNSDGMPERLKDQLDFHKSFTILKRTGLYTKVPHLNKGEHFHIHYLMAYGKRSAEDISTWLAVDTPKRKLENWVGVW</sequence>
<keyword evidence="2" id="KW-1185">Reference proteome</keyword>
<reference evidence="1" key="1">
    <citation type="journal article" date="2014" name="Int. J. Syst. Evol. Microbiol.">
        <title>Complete genome sequence of Corynebacterium casei LMG S-19264T (=DSM 44701T), isolated from a smear-ripened cheese.</title>
        <authorList>
            <consortium name="US DOE Joint Genome Institute (JGI-PGF)"/>
            <person name="Walter F."/>
            <person name="Albersmeier A."/>
            <person name="Kalinowski J."/>
            <person name="Ruckert C."/>
        </authorList>
    </citation>
    <scope>NUCLEOTIDE SEQUENCE</scope>
    <source>
        <strain evidence="1">CCM 8711</strain>
    </source>
</reference>
<dbReference type="Proteomes" id="UP000662074">
    <property type="component" value="Unassembled WGS sequence"/>
</dbReference>
<comment type="caution">
    <text evidence="1">The sequence shown here is derived from an EMBL/GenBank/DDBJ whole genome shotgun (WGS) entry which is preliminary data.</text>
</comment>
<evidence type="ECO:0000313" key="1">
    <source>
        <dbReference type="EMBL" id="GGI49098.1"/>
    </source>
</evidence>
<name>A0A917MZS7_9SPHI</name>
<dbReference type="AlphaFoldDB" id="A0A917MZS7"/>
<evidence type="ECO:0000313" key="2">
    <source>
        <dbReference type="Proteomes" id="UP000662074"/>
    </source>
</evidence>
<dbReference type="EMBL" id="BMDO01000001">
    <property type="protein sequence ID" value="GGI49098.1"/>
    <property type="molecule type" value="Genomic_DNA"/>
</dbReference>